<evidence type="ECO:0000313" key="12">
    <source>
        <dbReference type="Proteomes" id="UP000265120"/>
    </source>
</evidence>
<keyword evidence="6 7" id="KW-0472">Membrane</keyword>
<evidence type="ECO:0000259" key="9">
    <source>
        <dbReference type="Pfam" id="PF07662"/>
    </source>
</evidence>
<dbReference type="GO" id="GO:0015389">
    <property type="term" value="F:pyrimidine- and adenosine-specific:sodium symporter activity"/>
    <property type="evidence" value="ECO:0007669"/>
    <property type="project" value="TreeGrafter"/>
</dbReference>
<dbReference type="InterPro" id="IPR011657">
    <property type="entry name" value="CNT_C_dom"/>
</dbReference>
<dbReference type="InterPro" id="IPR008276">
    <property type="entry name" value="C_nuclsd_transpt"/>
</dbReference>
<feature type="transmembrane region" description="Helical" evidence="7">
    <location>
        <begin position="409"/>
        <end position="437"/>
    </location>
</feature>
<evidence type="ECO:0000259" key="10">
    <source>
        <dbReference type="Pfam" id="PF07670"/>
    </source>
</evidence>
<dbReference type="PANTHER" id="PTHR10590">
    <property type="entry name" value="SODIUM/NUCLEOSIDE COTRANSPORTER"/>
    <property type="match status" value="1"/>
</dbReference>
<dbReference type="PANTHER" id="PTHR10590:SF4">
    <property type="entry name" value="SOLUTE CARRIER FAMILY 28 MEMBER 3"/>
    <property type="match status" value="1"/>
</dbReference>
<feature type="domain" description="Concentrative nucleoside transporter N-terminal" evidence="8">
    <location>
        <begin position="40"/>
        <end position="95"/>
    </location>
</feature>
<dbReference type="InterPro" id="IPR011642">
    <property type="entry name" value="Gate_dom"/>
</dbReference>
<feature type="domain" description="Nucleoside transporter/FeoB GTPase Gate" evidence="10">
    <location>
        <begin position="104"/>
        <end position="203"/>
    </location>
</feature>
<feature type="domain" description="Concentrative nucleoside transporter C-terminal" evidence="9">
    <location>
        <begin position="205"/>
        <end position="425"/>
    </location>
</feature>
<comment type="similarity">
    <text evidence="2">Belongs to the concentrative nucleoside transporter (CNT) (TC 2.A.41) family.</text>
</comment>
<evidence type="ECO:0000256" key="4">
    <source>
        <dbReference type="ARBA" id="ARBA00022692"/>
    </source>
</evidence>
<evidence type="ECO:0000256" key="6">
    <source>
        <dbReference type="ARBA" id="ARBA00023136"/>
    </source>
</evidence>
<accession>A0A3P8VYZ4</accession>
<sequence>MFSSLERKVEEVQNYFTKHRHYISSLTNTRSHMIICHSCPMQWPCQTLLNGIVLQFVFGLLTLRTNVGLTALEWIGNKAKTFLSFAAVGSEFVFGISFKDHLFVFQVMPILVFLGSVIAMLFYSGFMHWLICNIGFLMQHTMGTSPTESMAAAGNIFLGQTETVLLIKPYISALTLSEIHALMTGGFASISGSILGAFIALVAAHLLTASLMSAPASLAIAKTFWPETEVPASFKDNDLKIEKGESKSLLDAISDGAMSSVGVVTSIVVNIISFLALLAFCDAALSWLGEMFDCPQLSFGLICSYVFMPISFMMGVSWEDSFVVAELLGVKTFLNEFVAYQKLSVLIMKRKEGGPEYVDNVKQYISVHSETIATYALCGFSNFASLGMTVGALTALAPNRQSDFSSCGIRALVAGSFSCFMTACICICVIVCFIYSVKLQGSWNVTLGEGFTLSSLRGCCVLTPSPHFNCSSIL</sequence>
<dbReference type="GO" id="GO:0015860">
    <property type="term" value="P:purine nucleoside transmembrane transport"/>
    <property type="evidence" value="ECO:0007669"/>
    <property type="project" value="TreeGrafter"/>
</dbReference>
<feature type="transmembrane region" description="Helical" evidence="7">
    <location>
        <begin position="263"/>
        <end position="285"/>
    </location>
</feature>
<dbReference type="OMA" id="CPERRHD"/>
<proteinExistence type="inferred from homology"/>
<feature type="transmembrane region" description="Helical" evidence="7">
    <location>
        <begin position="187"/>
        <end position="207"/>
    </location>
</feature>
<dbReference type="GO" id="GO:0015864">
    <property type="term" value="P:pyrimidine nucleoside transport"/>
    <property type="evidence" value="ECO:0007669"/>
    <property type="project" value="TreeGrafter"/>
</dbReference>
<dbReference type="GO" id="GO:0005886">
    <property type="term" value="C:plasma membrane"/>
    <property type="evidence" value="ECO:0007669"/>
    <property type="project" value="UniProtKB-SubCell"/>
</dbReference>
<protein>
    <submittedName>
        <fullName evidence="11">Solute carrier family 28 member 3</fullName>
    </submittedName>
</protein>
<evidence type="ECO:0000256" key="1">
    <source>
        <dbReference type="ARBA" id="ARBA00004651"/>
    </source>
</evidence>
<keyword evidence="12" id="KW-1185">Reference proteome</keyword>
<keyword evidence="3" id="KW-1003">Cell membrane</keyword>
<organism evidence="11 12">
    <name type="scientific">Cynoglossus semilaevis</name>
    <name type="common">Tongue sole</name>
    <dbReference type="NCBI Taxonomy" id="244447"/>
    <lineage>
        <taxon>Eukaryota</taxon>
        <taxon>Metazoa</taxon>
        <taxon>Chordata</taxon>
        <taxon>Craniata</taxon>
        <taxon>Vertebrata</taxon>
        <taxon>Euteleostomi</taxon>
        <taxon>Actinopterygii</taxon>
        <taxon>Neopterygii</taxon>
        <taxon>Teleostei</taxon>
        <taxon>Neoteleostei</taxon>
        <taxon>Acanthomorphata</taxon>
        <taxon>Carangaria</taxon>
        <taxon>Pleuronectiformes</taxon>
        <taxon>Pleuronectoidei</taxon>
        <taxon>Cynoglossidae</taxon>
        <taxon>Cynoglossinae</taxon>
        <taxon>Cynoglossus</taxon>
    </lineage>
</organism>
<evidence type="ECO:0000256" key="2">
    <source>
        <dbReference type="ARBA" id="ARBA00009033"/>
    </source>
</evidence>
<feature type="transmembrane region" description="Helical" evidence="7">
    <location>
        <begin position="372"/>
        <end position="397"/>
    </location>
</feature>
<dbReference type="Pfam" id="PF07670">
    <property type="entry name" value="Gate"/>
    <property type="match status" value="1"/>
</dbReference>
<dbReference type="Pfam" id="PF01773">
    <property type="entry name" value="Nucleos_tra2_N"/>
    <property type="match status" value="1"/>
</dbReference>
<reference evidence="11" key="3">
    <citation type="submission" date="2025-09" db="UniProtKB">
        <authorList>
            <consortium name="Ensembl"/>
        </authorList>
    </citation>
    <scope>IDENTIFICATION</scope>
</reference>
<dbReference type="STRING" id="244447.ENSCSEP00000019524"/>
<dbReference type="Proteomes" id="UP000265120">
    <property type="component" value="Chromosome Z"/>
</dbReference>
<feature type="transmembrane region" description="Helical" evidence="7">
    <location>
        <begin position="297"/>
        <end position="318"/>
    </location>
</feature>
<comment type="subcellular location">
    <subcellularLocation>
        <location evidence="1">Cell membrane</location>
        <topology evidence="1">Multi-pass membrane protein</topology>
    </subcellularLocation>
</comment>
<evidence type="ECO:0000259" key="8">
    <source>
        <dbReference type="Pfam" id="PF01773"/>
    </source>
</evidence>
<evidence type="ECO:0000313" key="11">
    <source>
        <dbReference type="Ensembl" id="ENSCSEP00000019524.1"/>
    </source>
</evidence>
<dbReference type="GeneTree" id="ENSGT00390000016025"/>
<reference evidence="11 12" key="1">
    <citation type="journal article" date="2014" name="Nat. Genet.">
        <title>Whole-genome sequence of a flatfish provides insights into ZW sex chromosome evolution and adaptation to a benthic lifestyle.</title>
        <authorList>
            <person name="Chen S."/>
            <person name="Zhang G."/>
            <person name="Shao C."/>
            <person name="Huang Q."/>
            <person name="Liu G."/>
            <person name="Zhang P."/>
            <person name="Song W."/>
            <person name="An N."/>
            <person name="Chalopin D."/>
            <person name="Volff J.N."/>
            <person name="Hong Y."/>
            <person name="Li Q."/>
            <person name="Sha Z."/>
            <person name="Zhou H."/>
            <person name="Xie M."/>
            <person name="Yu Q."/>
            <person name="Liu Y."/>
            <person name="Xiang H."/>
            <person name="Wang N."/>
            <person name="Wu K."/>
            <person name="Yang C."/>
            <person name="Zhou Q."/>
            <person name="Liao X."/>
            <person name="Yang L."/>
            <person name="Hu Q."/>
            <person name="Zhang J."/>
            <person name="Meng L."/>
            <person name="Jin L."/>
            <person name="Tian Y."/>
            <person name="Lian J."/>
            <person name="Yang J."/>
            <person name="Miao G."/>
            <person name="Liu S."/>
            <person name="Liang Z."/>
            <person name="Yan F."/>
            <person name="Li Y."/>
            <person name="Sun B."/>
            <person name="Zhang H."/>
            <person name="Zhang J."/>
            <person name="Zhu Y."/>
            <person name="Du M."/>
            <person name="Zhao Y."/>
            <person name="Schartl M."/>
            <person name="Tang Q."/>
            <person name="Wang J."/>
        </authorList>
    </citation>
    <scope>NUCLEOTIDE SEQUENCE</scope>
</reference>
<keyword evidence="4 7" id="KW-0812">Transmembrane</keyword>
<dbReference type="InterPro" id="IPR002668">
    <property type="entry name" value="CNT_N_dom"/>
</dbReference>
<evidence type="ECO:0000256" key="5">
    <source>
        <dbReference type="ARBA" id="ARBA00022989"/>
    </source>
</evidence>
<keyword evidence="5 7" id="KW-1133">Transmembrane helix</keyword>
<dbReference type="AlphaFoldDB" id="A0A3P8VYZ4"/>
<feature type="transmembrane region" description="Helical" evidence="7">
    <location>
        <begin position="110"/>
        <end position="132"/>
    </location>
</feature>
<evidence type="ECO:0000256" key="7">
    <source>
        <dbReference type="SAM" id="Phobius"/>
    </source>
</evidence>
<reference evidence="11" key="2">
    <citation type="submission" date="2025-08" db="UniProtKB">
        <authorList>
            <consortium name="Ensembl"/>
        </authorList>
    </citation>
    <scope>IDENTIFICATION</scope>
</reference>
<dbReference type="Pfam" id="PF07662">
    <property type="entry name" value="Nucleos_tra2_C"/>
    <property type="match status" value="1"/>
</dbReference>
<dbReference type="Ensembl" id="ENSCSET00000019763.1">
    <property type="protein sequence ID" value="ENSCSEP00000019524.1"/>
    <property type="gene ID" value="ENSCSEG00000012478.1"/>
</dbReference>
<evidence type="ECO:0000256" key="3">
    <source>
        <dbReference type="ARBA" id="ARBA00022475"/>
    </source>
</evidence>
<dbReference type="InParanoid" id="A0A3P8VYZ4"/>
<name>A0A3P8VYZ4_CYNSE</name>